<reference evidence="1" key="1">
    <citation type="submission" date="2018-02" db="EMBL/GenBank/DDBJ databases">
        <title>The genomes of Aspergillus section Nigri reveals drivers in fungal speciation.</title>
        <authorList>
            <consortium name="DOE Joint Genome Institute"/>
            <person name="Vesth T.C."/>
            <person name="Nybo J."/>
            <person name="Theobald S."/>
            <person name="Brandl J."/>
            <person name="Frisvad J.C."/>
            <person name="Nielsen K.F."/>
            <person name="Lyhne E.K."/>
            <person name="Kogle M.E."/>
            <person name="Kuo A."/>
            <person name="Riley R."/>
            <person name="Clum A."/>
            <person name="Nolan M."/>
            <person name="Lipzen A."/>
            <person name="Salamov A."/>
            <person name="Henrissat B."/>
            <person name="Wiebenga A."/>
            <person name="De vries R.P."/>
            <person name="Grigoriev I.V."/>
            <person name="Mortensen U.H."/>
            <person name="Andersen M.R."/>
            <person name="Baker S.E."/>
        </authorList>
    </citation>
    <scope>NUCLEOTIDE SEQUENCE</scope>
    <source>
        <strain evidence="1">CBS 115574</strain>
    </source>
</reference>
<organism evidence="1 2">
    <name type="scientific">Aspergillus costaricaensis CBS 115574</name>
    <dbReference type="NCBI Taxonomy" id="1448317"/>
    <lineage>
        <taxon>Eukaryota</taxon>
        <taxon>Fungi</taxon>
        <taxon>Dikarya</taxon>
        <taxon>Ascomycota</taxon>
        <taxon>Pezizomycotina</taxon>
        <taxon>Eurotiomycetes</taxon>
        <taxon>Eurotiomycetidae</taxon>
        <taxon>Eurotiales</taxon>
        <taxon>Aspergillaceae</taxon>
        <taxon>Aspergillus</taxon>
        <taxon>Aspergillus subgen. Circumdati</taxon>
    </lineage>
</organism>
<gene>
    <name evidence="1" type="ORF">BO79DRAFT_288629</name>
</gene>
<sequence>MKRSADLPLTEEYLAQFNMASGVNPVFPAPSSVTSTSRSRSSSPQKLGESTYRSRTLFRAGIYVDVVNVPEEVQDRINTALGTRTADTVTLSDLASKLQQKSLKLTAAQAGEADWTSLLHDIMEQLMPSDLLLAQNRDWQPDLKPKVHQPSFPLPSVPRKRLCDQGGGQELGCSQSNMPSDPNPPDPAAQTVRNGGQGELQLDVVPESSPNRLAPASKTASGQAPMTPFLLKTPRPDICVGIADDSLAQALRSRQVANAKYLLNDLQEFRGLVSDPGVTPLYLRFPFCLVEAKSGATGGNLYQAQNQAAVGCASAIGMLKQLYKACEVPLETASGQLLTFSASTEGPVCELWAHFWDEADASYCMANIGIWRTTHKESAFDFIAKLSSILNWGSSTFQNSIVEKLVCLGGHDTQFARAGS</sequence>
<dbReference type="Proteomes" id="UP000249748">
    <property type="component" value="Unassembled WGS sequence"/>
</dbReference>
<evidence type="ECO:0000313" key="1">
    <source>
        <dbReference type="EMBL" id="RAK87140.1"/>
    </source>
</evidence>
<name>A0ACD1I9K8_9EURO</name>
<evidence type="ECO:0000313" key="2">
    <source>
        <dbReference type="Proteomes" id="UP000249748"/>
    </source>
</evidence>
<protein>
    <submittedName>
        <fullName evidence="1">Uncharacterized protein</fullName>
    </submittedName>
</protein>
<proteinExistence type="predicted"/>
<dbReference type="EMBL" id="KZ824556">
    <property type="protein sequence ID" value="RAK87140.1"/>
    <property type="molecule type" value="Genomic_DNA"/>
</dbReference>
<keyword evidence="2" id="KW-1185">Reference proteome</keyword>
<accession>A0ACD1I9K8</accession>